<comment type="caution">
    <text evidence="1">The sequence shown here is derived from an EMBL/GenBank/DDBJ whole genome shotgun (WGS) entry which is preliminary data.</text>
</comment>
<dbReference type="AlphaFoldDB" id="A0A8T0W555"/>
<dbReference type="EMBL" id="CM029039">
    <property type="protein sequence ID" value="KAG2641747.1"/>
    <property type="molecule type" value="Genomic_DNA"/>
</dbReference>
<accession>A0A8T0W555</accession>
<dbReference type="Proteomes" id="UP000823388">
    <property type="component" value="Chromosome 2K"/>
</dbReference>
<evidence type="ECO:0000313" key="1">
    <source>
        <dbReference type="EMBL" id="KAG2641747.1"/>
    </source>
</evidence>
<name>A0A8T0W555_PANVG</name>
<keyword evidence="2" id="KW-1185">Reference proteome</keyword>
<protein>
    <submittedName>
        <fullName evidence="1">Uncharacterized protein</fullName>
    </submittedName>
</protein>
<organism evidence="1 2">
    <name type="scientific">Panicum virgatum</name>
    <name type="common">Blackwell switchgrass</name>
    <dbReference type="NCBI Taxonomy" id="38727"/>
    <lineage>
        <taxon>Eukaryota</taxon>
        <taxon>Viridiplantae</taxon>
        <taxon>Streptophyta</taxon>
        <taxon>Embryophyta</taxon>
        <taxon>Tracheophyta</taxon>
        <taxon>Spermatophyta</taxon>
        <taxon>Magnoliopsida</taxon>
        <taxon>Liliopsida</taxon>
        <taxon>Poales</taxon>
        <taxon>Poaceae</taxon>
        <taxon>PACMAD clade</taxon>
        <taxon>Panicoideae</taxon>
        <taxon>Panicodae</taxon>
        <taxon>Paniceae</taxon>
        <taxon>Panicinae</taxon>
        <taxon>Panicum</taxon>
        <taxon>Panicum sect. Hiantes</taxon>
    </lineage>
</organism>
<proteinExistence type="predicted"/>
<gene>
    <name evidence="1" type="ORF">PVAP13_2KG233658</name>
</gene>
<evidence type="ECO:0000313" key="2">
    <source>
        <dbReference type="Proteomes" id="UP000823388"/>
    </source>
</evidence>
<reference evidence="1" key="1">
    <citation type="submission" date="2020-05" db="EMBL/GenBank/DDBJ databases">
        <title>WGS assembly of Panicum virgatum.</title>
        <authorList>
            <person name="Lovell J.T."/>
            <person name="Jenkins J."/>
            <person name="Shu S."/>
            <person name="Juenger T.E."/>
            <person name="Schmutz J."/>
        </authorList>
    </citation>
    <scope>NUCLEOTIDE SEQUENCE</scope>
    <source>
        <strain evidence="1">AP13</strain>
    </source>
</reference>
<sequence length="121" mass="13794">MTGQIWLVNLSLKHIVQPSIHVFTTNTFGYATKTTASPLHEGPTASWGEQTYQQEGIKFPSPPSVLLNSNPFISRASRTRTNKRPSTFMKHNPLLQSYWEHLGPQWYNLNGHRKSRVSSFP</sequence>